<dbReference type="Proteomes" id="UP001244011">
    <property type="component" value="Unassembled WGS sequence"/>
</dbReference>
<feature type="chain" id="PRO_5042513889" evidence="1">
    <location>
        <begin position="18"/>
        <end position="71"/>
    </location>
</feature>
<dbReference type="AlphaFoldDB" id="A0AAJ0C8C2"/>
<name>A0AAJ0C8C2_9PEZI</name>
<evidence type="ECO:0000313" key="3">
    <source>
        <dbReference type="Proteomes" id="UP001244011"/>
    </source>
</evidence>
<keyword evidence="1" id="KW-0732">Signal</keyword>
<gene>
    <name evidence="2" type="ORF">QBC33DRAFT_528330</name>
</gene>
<reference evidence="2" key="1">
    <citation type="submission" date="2023-06" db="EMBL/GenBank/DDBJ databases">
        <title>Genome-scale phylogeny and comparative genomics of the fungal order Sordariales.</title>
        <authorList>
            <consortium name="Lawrence Berkeley National Laboratory"/>
            <person name="Hensen N."/>
            <person name="Bonometti L."/>
            <person name="Westerberg I."/>
            <person name="Brannstrom I.O."/>
            <person name="Guillou S."/>
            <person name="Cros-Aarteil S."/>
            <person name="Calhoun S."/>
            <person name="Haridas S."/>
            <person name="Kuo A."/>
            <person name="Mondo S."/>
            <person name="Pangilinan J."/>
            <person name="Riley R."/>
            <person name="Labutti K."/>
            <person name="Andreopoulos B."/>
            <person name="Lipzen A."/>
            <person name="Chen C."/>
            <person name="Yanf M."/>
            <person name="Daum C."/>
            <person name="Ng V."/>
            <person name="Clum A."/>
            <person name="Steindorff A."/>
            <person name="Ohm R."/>
            <person name="Martin F."/>
            <person name="Silar P."/>
            <person name="Natvig D."/>
            <person name="Lalanne C."/>
            <person name="Gautier V."/>
            <person name="Ament-Velasquez S.L."/>
            <person name="Kruys A."/>
            <person name="Hutchinson M.I."/>
            <person name="Powell A.J."/>
            <person name="Barry K."/>
            <person name="Miller A.N."/>
            <person name="Grigoriev I.V."/>
            <person name="Debuchy R."/>
            <person name="Gladieux P."/>
            <person name="Thoren M.H."/>
            <person name="Johannesson H."/>
        </authorList>
    </citation>
    <scope>NUCLEOTIDE SEQUENCE</scope>
    <source>
        <strain evidence="2">8032-3</strain>
    </source>
</reference>
<sequence length="71" mass="8004">MFLLSLFLSNLQPLASPVNCNSPPEKGSEALDVINQLPNGTGCQPRILHGLPSGCHWCLRWCDWCKHWFLL</sequence>
<organism evidence="2 3">
    <name type="scientific">Phialemonium atrogriseum</name>
    <dbReference type="NCBI Taxonomy" id="1093897"/>
    <lineage>
        <taxon>Eukaryota</taxon>
        <taxon>Fungi</taxon>
        <taxon>Dikarya</taxon>
        <taxon>Ascomycota</taxon>
        <taxon>Pezizomycotina</taxon>
        <taxon>Sordariomycetes</taxon>
        <taxon>Sordariomycetidae</taxon>
        <taxon>Cephalothecales</taxon>
        <taxon>Cephalothecaceae</taxon>
        <taxon>Phialemonium</taxon>
    </lineage>
</organism>
<feature type="signal peptide" evidence="1">
    <location>
        <begin position="1"/>
        <end position="17"/>
    </location>
</feature>
<keyword evidence="3" id="KW-1185">Reference proteome</keyword>
<dbReference type="RefSeq" id="XP_060286737.1">
    <property type="nucleotide sequence ID" value="XM_060427051.1"/>
</dbReference>
<comment type="caution">
    <text evidence="2">The sequence shown here is derived from an EMBL/GenBank/DDBJ whole genome shotgun (WGS) entry which is preliminary data.</text>
</comment>
<proteinExistence type="predicted"/>
<dbReference type="EMBL" id="MU839000">
    <property type="protein sequence ID" value="KAK1770524.1"/>
    <property type="molecule type" value="Genomic_DNA"/>
</dbReference>
<evidence type="ECO:0000313" key="2">
    <source>
        <dbReference type="EMBL" id="KAK1770524.1"/>
    </source>
</evidence>
<dbReference type="GeneID" id="85310238"/>
<protein>
    <submittedName>
        <fullName evidence="2">Uncharacterized protein</fullName>
    </submittedName>
</protein>
<accession>A0AAJ0C8C2</accession>
<evidence type="ECO:0000256" key="1">
    <source>
        <dbReference type="SAM" id="SignalP"/>
    </source>
</evidence>